<protein>
    <submittedName>
        <fullName evidence="2">Uncharacterized protein</fullName>
    </submittedName>
</protein>
<sequence length="263" mass="28793">MRNLLKNKLVWLGLAAIIVFGLAFFFNSISSAPLLWKISNGGTWLLPLLLVAAIADSINPCAFSILILTIAFLMSIGKLRVKILEIGGAYILGIFVVYILIGLGILQALHLFNTPHFMAKVGAILLIALGVINILNEFFPNFPIKLRIPQVAHAKMAALMEKGSILTAFLLGGLVGLCEFPCTGGPYLMVLGLLHDQATFSVGLEYLILYNLVFVLPLVVILLIASNQTLLGKVQEWKKAETRKMRLWGGIIMVLLGFSIFLF</sequence>
<feature type="transmembrane region" description="Helical" evidence="1">
    <location>
        <begin position="117"/>
        <end position="139"/>
    </location>
</feature>
<feature type="transmembrane region" description="Helical" evidence="1">
    <location>
        <begin position="165"/>
        <end position="187"/>
    </location>
</feature>
<comment type="caution">
    <text evidence="2">The sequence shown here is derived from an EMBL/GenBank/DDBJ whole genome shotgun (WGS) entry which is preliminary data.</text>
</comment>
<accession>A0A1G1ZU97</accession>
<dbReference type="STRING" id="1798410.A3H63_01655"/>
<proteinExistence type="predicted"/>
<evidence type="ECO:0000313" key="3">
    <source>
        <dbReference type="Proteomes" id="UP000176284"/>
    </source>
</evidence>
<feature type="transmembrane region" description="Helical" evidence="1">
    <location>
        <begin position="207"/>
        <end position="225"/>
    </location>
</feature>
<organism evidence="2 3">
    <name type="scientific">Candidatus Harrisonbacteria bacterium RIFCSPLOWO2_02_FULL_45_10c</name>
    <dbReference type="NCBI Taxonomy" id="1798410"/>
    <lineage>
        <taxon>Bacteria</taxon>
        <taxon>Candidatus Harrisoniibacteriota</taxon>
    </lineage>
</organism>
<dbReference type="PANTHER" id="PTHR31272">
    <property type="entry name" value="CYTOCHROME C-TYPE BIOGENESIS PROTEIN HI_1454-RELATED"/>
    <property type="match status" value="1"/>
</dbReference>
<dbReference type="Proteomes" id="UP000176284">
    <property type="component" value="Unassembled WGS sequence"/>
</dbReference>
<feature type="transmembrane region" description="Helical" evidence="1">
    <location>
        <begin position="88"/>
        <end position="111"/>
    </location>
</feature>
<dbReference type="AlphaFoldDB" id="A0A1G1ZU97"/>
<keyword evidence="1" id="KW-0472">Membrane</keyword>
<dbReference type="PANTHER" id="PTHR31272:SF9">
    <property type="entry name" value="BLL1027 PROTEIN"/>
    <property type="match status" value="1"/>
</dbReference>
<name>A0A1G1ZU97_9BACT</name>
<reference evidence="2 3" key="1">
    <citation type="journal article" date="2016" name="Nat. Commun.">
        <title>Thousands of microbial genomes shed light on interconnected biogeochemical processes in an aquifer system.</title>
        <authorList>
            <person name="Anantharaman K."/>
            <person name="Brown C.T."/>
            <person name="Hug L.A."/>
            <person name="Sharon I."/>
            <person name="Castelle C.J."/>
            <person name="Probst A.J."/>
            <person name="Thomas B.C."/>
            <person name="Singh A."/>
            <person name="Wilkins M.J."/>
            <person name="Karaoz U."/>
            <person name="Brodie E.L."/>
            <person name="Williams K.H."/>
            <person name="Hubbard S.S."/>
            <person name="Banfield J.F."/>
        </authorList>
    </citation>
    <scope>NUCLEOTIDE SEQUENCE [LARGE SCALE GENOMIC DNA]</scope>
</reference>
<keyword evidence="1" id="KW-0812">Transmembrane</keyword>
<keyword evidence="1" id="KW-1133">Transmembrane helix</keyword>
<evidence type="ECO:0000256" key="1">
    <source>
        <dbReference type="SAM" id="Phobius"/>
    </source>
</evidence>
<feature type="transmembrane region" description="Helical" evidence="1">
    <location>
        <begin position="9"/>
        <end position="29"/>
    </location>
</feature>
<evidence type="ECO:0000313" key="2">
    <source>
        <dbReference type="EMBL" id="OGY68025.1"/>
    </source>
</evidence>
<dbReference type="InterPro" id="IPR051790">
    <property type="entry name" value="Cytochrome_c-biogenesis_DsbD"/>
</dbReference>
<gene>
    <name evidence="2" type="ORF">A3H63_01655</name>
</gene>
<feature type="transmembrane region" description="Helical" evidence="1">
    <location>
        <begin position="245"/>
        <end position="262"/>
    </location>
</feature>
<feature type="transmembrane region" description="Helical" evidence="1">
    <location>
        <begin position="49"/>
        <end position="76"/>
    </location>
</feature>
<dbReference type="EMBL" id="MHJM01000010">
    <property type="protein sequence ID" value="OGY68025.1"/>
    <property type="molecule type" value="Genomic_DNA"/>
</dbReference>